<dbReference type="InterPro" id="IPR053962">
    <property type="entry name" value="XRCC4_CC"/>
</dbReference>
<proteinExistence type="predicted"/>
<keyword evidence="3" id="KW-1185">Reference proteome</keyword>
<dbReference type="GO" id="GO:0006310">
    <property type="term" value="P:DNA recombination"/>
    <property type="evidence" value="ECO:0007669"/>
    <property type="project" value="InterPro"/>
</dbReference>
<feature type="compositionally biased region" description="Acidic residues" evidence="1">
    <location>
        <begin position="197"/>
        <end position="207"/>
    </location>
</feature>
<feature type="domain" description="XRCC4 coiled-coil" evidence="2">
    <location>
        <begin position="111"/>
        <end position="183"/>
    </location>
</feature>
<dbReference type="PANTHER" id="PTHR28559:SF1">
    <property type="entry name" value="DNA REPAIR PROTEIN XRCC4"/>
    <property type="match status" value="1"/>
</dbReference>
<evidence type="ECO:0000313" key="4">
    <source>
        <dbReference type="RefSeq" id="XP_014473433.1"/>
    </source>
</evidence>
<evidence type="ECO:0000313" key="3">
    <source>
        <dbReference type="Proteomes" id="UP000515204"/>
    </source>
</evidence>
<sequence>MVDISVSQLVNQIDQSNFTLYTEWQDTYFKIILLRSCLVPLSGKMHPQNIIYFLDHLDESFDTYLEKTKRAFSGESMEIQFFLQDDTFMWKEQNILTRGEITVSPISNILIISDTLKEILERYRGCRERMITLEKENEYLNESNVKLNIRIEKTVGIKENMEKDFYRKFLLLLNSKKQRIRELQEALDKKTTKTEYDETTDENEGSDVEDKRVQETSIKSTNIRKRKTNSQEDEQKDKSNISKRNFMRCTNFFSSENSSPEPSTSKDKSILKNADVQHITMATEQLNTSEEEPEDDLFSQ</sequence>
<dbReference type="Proteomes" id="UP000515204">
    <property type="component" value="Unplaced"/>
</dbReference>
<feature type="compositionally biased region" description="Low complexity" evidence="1">
    <location>
        <begin position="250"/>
        <end position="263"/>
    </location>
</feature>
<dbReference type="GO" id="GO:0032807">
    <property type="term" value="C:DNA ligase IV complex"/>
    <property type="evidence" value="ECO:0007669"/>
    <property type="project" value="TreeGrafter"/>
</dbReference>
<accession>A0A6P3X561</accession>
<feature type="compositionally biased region" description="Basic and acidic residues" evidence="1">
    <location>
        <begin position="229"/>
        <end position="240"/>
    </location>
</feature>
<dbReference type="GO" id="GO:0010165">
    <property type="term" value="P:response to X-ray"/>
    <property type="evidence" value="ECO:0007669"/>
    <property type="project" value="TreeGrafter"/>
</dbReference>
<gene>
    <name evidence="4" type="primary">LOC106743757</name>
</gene>
<dbReference type="Gene3D" id="1.20.5.370">
    <property type="match status" value="1"/>
</dbReference>
<feature type="compositionally biased region" description="Acidic residues" evidence="1">
    <location>
        <begin position="289"/>
        <end position="300"/>
    </location>
</feature>
<evidence type="ECO:0000259" key="2">
    <source>
        <dbReference type="Pfam" id="PF21924"/>
    </source>
</evidence>
<dbReference type="GO" id="GO:0005958">
    <property type="term" value="C:DNA-dependent protein kinase-DNA ligase 4 complex"/>
    <property type="evidence" value="ECO:0007669"/>
    <property type="project" value="TreeGrafter"/>
</dbReference>
<dbReference type="KEGG" id="dqu:106743757"/>
<dbReference type="SUPFAM" id="SSF58022">
    <property type="entry name" value="XRCC4, C-terminal oligomerization domain"/>
    <property type="match status" value="1"/>
</dbReference>
<dbReference type="PANTHER" id="PTHR28559">
    <property type="entry name" value="DNA REPAIR PROTEIN XRCC4"/>
    <property type="match status" value="1"/>
</dbReference>
<reference evidence="4" key="1">
    <citation type="submission" date="2025-08" db="UniProtKB">
        <authorList>
            <consortium name="RefSeq"/>
        </authorList>
    </citation>
    <scope>IDENTIFICATION</scope>
</reference>
<dbReference type="OrthoDB" id="8064436at2759"/>
<dbReference type="AlphaFoldDB" id="A0A6P3X561"/>
<dbReference type="RefSeq" id="XP_014473433.1">
    <property type="nucleotide sequence ID" value="XM_014617947.1"/>
</dbReference>
<dbReference type="GeneID" id="106743757"/>
<dbReference type="InterPro" id="IPR014751">
    <property type="entry name" value="XRCC4-like_C"/>
</dbReference>
<name>A0A6P3X561_DINQU</name>
<dbReference type="InterPro" id="IPR010585">
    <property type="entry name" value="DNA_repair_prot_XRCC4"/>
</dbReference>
<dbReference type="GO" id="GO:0003677">
    <property type="term" value="F:DNA binding"/>
    <property type="evidence" value="ECO:0007669"/>
    <property type="project" value="InterPro"/>
</dbReference>
<dbReference type="GO" id="GO:0006303">
    <property type="term" value="P:double-strand break repair via nonhomologous end joining"/>
    <property type="evidence" value="ECO:0007669"/>
    <property type="project" value="TreeGrafter"/>
</dbReference>
<evidence type="ECO:0000256" key="1">
    <source>
        <dbReference type="SAM" id="MobiDB-lite"/>
    </source>
</evidence>
<protein>
    <submittedName>
        <fullName evidence="4">DNA repair protein XRCC4-like isoform X1</fullName>
    </submittedName>
</protein>
<feature type="region of interest" description="Disordered" evidence="1">
    <location>
        <begin position="189"/>
        <end position="300"/>
    </location>
</feature>
<dbReference type="Pfam" id="PF21924">
    <property type="entry name" value="XRCC4_CC"/>
    <property type="match status" value="1"/>
</dbReference>
<organism evidence="3 4">
    <name type="scientific">Dinoponera quadriceps</name>
    <name type="common">South American ant</name>
    <dbReference type="NCBI Taxonomy" id="609295"/>
    <lineage>
        <taxon>Eukaryota</taxon>
        <taxon>Metazoa</taxon>
        <taxon>Ecdysozoa</taxon>
        <taxon>Arthropoda</taxon>
        <taxon>Hexapoda</taxon>
        <taxon>Insecta</taxon>
        <taxon>Pterygota</taxon>
        <taxon>Neoptera</taxon>
        <taxon>Endopterygota</taxon>
        <taxon>Hymenoptera</taxon>
        <taxon>Apocrita</taxon>
        <taxon>Aculeata</taxon>
        <taxon>Formicoidea</taxon>
        <taxon>Formicidae</taxon>
        <taxon>Ponerinae</taxon>
        <taxon>Ponerini</taxon>
        <taxon>Dinoponera</taxon>
    </lineage>
</organism>